<dbReference type="GO" id="GO:1990281">
    <property type="term" value="C:efflux pump complex"/>
    <property type="evidence" value="ECO:0007669"/>
    <property type="project" value="TreeGrafter"/>
</dbReference>
<keyword evidence="5" id="KW-0812">Transmembrane</keyword>
<reference evidence="10 11" key="1">
    <citation type="submission" date="2019-02" db="EMBL/GenBank/DDBJ databases">
        <title>Deep-cultivation of Planctomycetes and their phenomic and genomic characterization uncovers novel biology.</title>
        <authorList>
            <person name="Wiegand S."/>
            <person name="Jogler M."/>
            <person name="Boedeker C."/>
            <person name="Pinto D."/>
            <person name="Vollmers J."/>
            <person name="Rivas-Marin E."/>
            <person name="Kohn T."/>
            <person name="Peeters S.H."/>
            <person name="Heuer A."/>
            <person name="Rast P."/>
            <person name="Oberbeckmann S."/>
            <person name="Bunk B."/>
            <person name="Jeske O."/>
            <person name="Meyerdierks A."/>
            <person name="Storesund J.E."/>
            <person name="Kallscheuer N."/>
            <person name="Luecker S."/>
            <person name="Lage O.M."/>
            <person name="Pohl T."/>
            <person name="Merkel B.J."/>
            <person name="Hornburger P."/>
            <person name="Mueller R.-W."/>
            <person name="Bruemmer F."/>
            <person name="Labrenz M."/>
            <person name="Spormann A.M."/>
            <person name="Op den Camp H."/>
            <person name="Overmann J."/>
            <person name="Amann R."/>
            <person name="Jetten M.S.M."/>
            <person name="Mascher T."/>
            <person name="Medema M.H."/>
            <person name="Devos D.P."/>
            <person name="Kaster A.-K."/>
            <person name="Ovreas L."/>
            <person name="Rohde M."/>
            <person name="Galperin M.Y."/>
            <person name="Jogler C."/>
        </authorList>
    </citation>
    <scope>NUCLEOTIDE SEQUENCE [LARGE SCALE GENOMIC DNA]</scope>
    <source>
        <strain evidence="10 11">Mal4</strain>
    </source>
</reference>
<dbReference type="GO" id="GO:0015288">
    <property type="term" value="F:porin activity"/>
    <property type="evidence" value="ECO:0007669"/>
    <property type="project" value="TreeGrafter"/>
</dbReference>
<comment type="subcellular location">
    <subcellularLocation>
        <location evidence="1">Cell outer membrane</location>
    </subcellularLocation>
</comment>
<organism evidence="10 11">
    <name type="scientific">Maioricimonas rarisocia</name>
    <dbReference type="NCBI Taxonomy" id="2528026"/>
    <lineage>
        <taxon>Bacteria</taxon>
        <taxon>Pseudomonadati</taxon>
        <taxon>Planctomycetota</taxon>
        <taxon>Planctomycetia</taxon>
        <taxon>Planctomycetales</taxon>
        <taxon>Planctomycetaceae</taxon>
        <taxon>Maioricimonas</taxon>
    </lineage>
</organism>
<protein>
    <submittedName>
        <fullName evidence="10">Outer membrane efflux protein</fullName>
    </submittedName>
</protein>
<dbReference type="InterPro" id="IPR051906">
    <property type="entry name" value="TolC-like"/>
</dbReference>
<dbReference type="SUPFAM" id="SSF56954">
    <property type="entry name" value="Outer membrane efflux proteins (OEP)"/>
    <property type="match status" value="1"/>
</dbReference>
<keyword evidence="7" id="KW-0998">Cell outer membrane</keyword>
<evidence type="ECO:0000313" key="11">
    <source>
        <dbReference type="Proteomes" id="UP000320496"/>
    </source>
</evidence>
<keyword evidence="6" id="KW-0472">Membrane</keyword>
<keyword evidence="8" id="KW-0175">Coiled coil</keyword>
<evidence type="ECO:0000256" key="5">
    <source>
        <dbReference type="ARBA" id="ARBA00022692"/>
    </source>
</evidence>
<evidence type="ECO:0000256" key="4">
    <source>
        <dbReference type="ARBA" id="ARBA00022452"/>
    </source>
</evidence>
<evidence type="ECO:0000313" key="10">
    <source>
        <dbReference type="EMBL" id="QDU40501.1"/>
    </source>
</evidence>
<sequence>MPVQRWIAYALLLPGLLVPGCSWHGDEVHYLGRPHQEHYRDVAQRIEYPAVDEPSTAAVEFTDAPRTLDYSSAQDVWEMPLAEATYLALLHNDVIRTGGAFLSRFNPVLSSPEAVATVYDPAIQETGILLGNRGIEAALSDFDANFTTQMLWGRDEVLTNNPFLSSGVAGGTLVSETAEFNAVLAKQMANGGQFSLGHQINYLGSNSAFQLFPSTYVGSISATYRQPLLAGAGTEYTRIAGPIGRNVTAVTGVSQGVVIARINSDIELTDFEANVRNLLRDVEDAYWDLYIAYRSFDAAASARNATMRVWRVASAKLEVGHDLPPYAEAQARDQLFESQIATDNARSNVYEAETRLRRLLGLNVNDGRVIRPTDEPITAKVVPDWAMAVSEALTQRVELRRQKWRMKSLELQLRAAESQLQPRLDLIAAYRVNGFGDDLLAQNESNTFYKSITNNEQTGWNLGFEMTMPIGFRTAKSQVRNLELQLARARRVLETQELEISHEVANAFQRLARSYQAAELSLNRVRAAREYVSRLEARSDRELNVDLLLRAQRTAANAEVTYYSHLVDYNRALADLHFRKGTLLEHYDVHLMEGPWTPPAYTDSHRRREARMYGLNVDPHMIEESPEPFALPGPIGGKGVAVPGSIQPTGGSMVPSAEPPFEPPAAPPEALPPLEAPDSAVRAGESPEWQTSRGAATAADDSDPFAVR</sequence>
<dbReference type="Proteomes" id="UP000320496">
    <property type="component" value="Chromosome"/>
</dbReference>
<evidence type="ECO:0000256" key="7">
    <source>
        <dbReference type="ARBA" id="ARBA00023237"/>
    </source>
</evidence>
<evidence type="ECO:0000256" key="6">
    <source>
        <dbReference type="ARBA" id="ARBA00023136"/>
    </source>
</evidence>
<dbReference type="EMBL" id="CP036275">
    <property type="protein sequence ID" value="QDU40501.1"/>
    <property type="molecule type" value="Genomic_DNA"/>
</dbReference>
<proteinExistence type="inferred from homology"/>
<dbReference type="AlphaFoldDB" id="A0A517ZDF0"/>
<keyword evidence="11" id="KW-1185">Reference proteome</keyword>
<accession>A0A517ZDF0</accession>
<dbReference type="InterPro" id="IPR003423">
    <property type="entry name" value="OMP_efflux"/>
</dbReference>
<feature type="compositionally biased region" description="Pro residues" evidence="9">
    <location>
        <begin position="657"/>
        <end position="675"/>
    </location>
</feature>
<feature type="coiled-coil region" evidence="8">
    <location>
        <begin position="472"/>
        <end position="499"/>
    </location>
</feature>
<dbReference type="PANTHER" id="PTHR30026">
    <property type="entry name" value="OUTER MEMBRANE PROTEIN TOLC"/>
    <property type="match status" value="1"/>
</dbReference>
<dbReference type="GO" id="GO:0015562">
    <property type="term" value="F:efflux transmembrane transporter activity"/>
    <property type="evidence" value="ECO:0007669"/>
    <property type="project" value="InterPro"/>
</dbReference>
<dbReference type="Gene3D" id="1.20.1600.10">
    <property type="entry name" value="Outer membrane efflux proteins (OEP)"/>
    <property type="match status" value="1"/>
</dbReference>
<feature type="region of interest" description="Disordered" evidence="9">
    <location>
        <begin position="640"/>
        <end position="708"/>
    </location>
</feature>
<gene>
    <name evidence="10" type="ORF">Mal4_48590</name>
</gene>
<evidence type="ECO:0000256" key="3">
    <source>
        <dbReference type="ARBA" id="ARBA00022448"/>
    </source>
</evidence>
<evidence type="ECO:0000256" key="1">
    <source>
        <dbReference type="ARBA" id="ARBA00004442"/>
    </source>
</evidence>
<keyword evidence="3" id="KW-0813">Transport</keyword>
<dbReference type="PANTHER" id="PTHR30026:SF23">
    <property type="entry name" value="TO APRF-PUTATIVE OUTER MEMBRANE EFFLUX PROTEIN OR SECRETED ALKALINE PHOSPHATASE-RELATED"/>
    <property type="match status" value="1"/>
</dbReference>
<evidence type="ECO:0000256" key="2">
    <source>
        <dbReference type="ARBA" id="ARBA00007613"/>
    </source>
</evidence>
<keyword evidence="4" id="KW-1134">Transmembrane beta strand</keyword>
<evidence type="ECO:0000256" key="8">
    <source>
        <dbReference type="SAM" id="Coils"/>
    </source>
</evidence>
<dbReference type="GO" id="GO:0009279">
    <property type="term" value="C:cell outer membrane"/>
    <property type="evidence" value="ECO:0007669"/>
    <property type="project" value="UniProtKB-SubCell"/>
</dbReference>
<dbReference type="Pfam" id="PF02321">
    <property type="entry name" value="OEP"/>
    <property type="match status" value="1"/>
</dbReference>
<name>A0A517ZDF0_9PLAN</name>
<comment type="similarity">
    <text evidence="2">Belongs to the outer membrane factor (OMF) (TC 1.B.17) family.</text>
</comment>
<evidence type="ECO:0000256" key="9">
    <source>
        <dbReference type="SAM" id="MobiDB-lite"/>
    </source>
</evidence>
<dbReference type="KEGG" id="mri:Mal4_48590"/>
<dbReference type="RefSeq" id="WP_197443761.1">
    <property type="nucleotide sequence ID" value="NZ_CP036275.1"/>
</dbReference>